<dbReference type="PANTHER" id="PTHR10151:SF120">
    <property type="entry name" value="BIS(5'-ADENOSYL)-TRIPHOSPHATASE"/>
    <property type="match status" value="1"/>
</dbReference>
<dbReference type="Gene3D" id="3.40.720.10">
    <property type="entry name" value="Alkaline Phosphatase, subunit A"/>
    <property type="match status" value="1"/>
</dbReference>
<dbReference type="GO" id="GO:0016787">
    <property type="term" value="F:hydrolase activity"/>
    <property type="evidence" value="ECO:0007669"/>
    <property type="project" value="UniProtKB-ARBA"/>
</dbReference>
<feature type="chain" id="PRO_5018107900" evidence="2">
    <location>
        <begin position="21"/>
        <end position="464"/>
    </location>
</feature>
<evidence type="ECO:0000313" key="4">
    <source>
        <dbReference type="Proteomes" id="UP000276133"/>
    </source>
</evidence>
<keyword evidence="2" id="KW-0732">Signal</keyword>
<reference evidence="3 4" key="1">
    <citation type="journal article" date="2018" name="Sci. Rep.">
        <title>Genomic signatures of local adaptation to the degree of environmental predictability in rotifers.</title>
        <authorList>
            <person name="Franch-Gras L."/>
            <person name="Hahn C."/>
            <person name="Garcia-Roger E.M."/>
            <person name="Carmona M.J."/>
            <person name="Serra M."/>
            <person name="Gomez A."/>
        </authorList>
    </citation>
    <scope>NUCLEOTIDE SEQUENCE [LARGE SCALE GENOMIC DNA]</scope>
    <source>
        <strain evidence="3">HYR1</strain>
    </source>
</reference>
<evidence type="ECO:0000256" key="1">
    <source>
        <dbReference type="SAM" id="Phobius"/>
    </source>
</evidence>
<feature type="transmembrane region" description="Helical" evidence="1">
    <location>
        <begin position="415"/>
        <end position="438"/>
    </location>
</feature>
<keyword evidence="4" id="KW-1185">Reference proteome</keyword>
<evidence type="ECO:0000256" key="2">
    <source>
        <dbReference type="SAM" id="SignalP"/>
    </source>
</evidence>
<name>A0A3M7RW38_BRAPC</name>
<keyword evidence="1" id="KW-1133">Transmembrane helix</keyword>
<dbReference type="OrthoDB" id="415411at2759"/>
<sequence>MTNFRGILLFFLSPLICTESKLILISFDGFRHDYIDTHNLFYINKYFLNNGVRVKNGLTNAFTTVTFPNHVTLATGLYPETHGIVANSMFDPIINESFYAFGPKDNDTKWFAQNEITMPIWILNQIYLGKSAIVGGFPSANVPFANQTVFYSEDYGNKLDWHDKVDRIVNLFANESINFGVLYFPEPDETGHQFGPYSDEIKSILEKIDLLVGYLMISLENLGLLDTINVIITSDHGMDTASYNKSVDLSDYVDVNLFNIYGGLTQVNIFPKNLSHLDFIYNSLKNIPHYNVFKQDQVPARFNYRHNHRIGPIVMFGDVGYETFRANRSKFNWKSWKGDHGGDNQVLSMHPVFVARGPAFKKNYTQKTVAFSVDVYPLMCHILGIKHGVINGSLDNFRDVLAYDYEKKRFFIDNLFNMGFFVIFLFLMVIFVQLRLYFVNRSYSNKKILTSSISSPKAHFQILL</sequence>
<dbReference type="InterPro" id="IPR002591">
    <property type="entry name" value="Phosphodiest/P_Trfase"/>
</dbReference>
<evidence type="ECO:0000313" key="3">
    <source>
        <dbReference type="EMBL" id="RNA27794.1"/>
    </source>
</evidence>
<comment type="caution">
    <text evidence="3">The sequence shown here is derived from an EMBL/GenBank/DDBJ whole genome shotgun (WGS) entry which is preliminary data.</text>
</comment>
<dbReference type="PANTHER" id="PTHR10151">
    <property type="entry name" value="ECTONUCLEOTIDE PYROPHOSPHATASE/PHOSPHODIESTERASE"/>
    <property type="match status" value="1"/>
</dbReference>
<dbReference type="CDD" id="cd16018">
    <property type="entry name" value="Enpp"/>
    <property type="match status" value="1"/>
</dbReference>
<keyword evidence="1" id="KW-0812">Transmembrane</keyword>
<accession>A0A3M7RW38</accession>
<dbReference type="Gene3D" id="3.30.1360.180">
    <property type="match status" value="1"/>
</dbReference>
<dbReference type="SUPFAM" id="SSF53649">
    <property type="entry name" value="Alkaline phosphatase-like"/>
    <property type="match status" value="1"/>
</dbReference>
<dbReference type="Pfam" id="PF01663">
    <property type="entry name" value="Phosphodiest"/>
    <property type="match status" value="1"/>
</dbReference>
<protein>
    <submittedName>
        <fullName evidence="3">Ectonucleotide pyrophosphatase phosphodiesterase family member 5</fullName>
    </submittedName>
</protein>
<proteinExistence type="predicted"/>
<dbReference type="Proteomes" id="UP000276133">
    <property type="component" value="Unassembled WGS sequence"/>
</dbReference>
<dbReference type="InterPro" id="IPR017850">
    <property type="entry name" value="Alkaline_phosphatase_core_sf"/>
</dbReference>
<keyword evidence="1" id="KW-0472">Membrane</keyword>
<organism evidence="3 4">
    <name type="scientific">Brachionus plicatilis</name>
    <name type="common">Marine rotifer</name>
    <name type="synonym">Brachionus muelleri</name>
    <dbReference type="NCBI Taxonomy" id="10195"/>
    <lineage>
        <taxon>Eukaryota</taxon>
        <taxon>Metazoa</taxon>
        <taxon>Spiralia</taxon>
        <taxon>Gnathifera</taxon>
        <taxon>Rotifera</taxon>
        <taxon>Eurotatoria</taxon>
        <taxon>Monogononta</taxon>
        <taxon>Pseudotrocha</taxon>
        <taxon>Ploima</taxon>
        <taxon>Brachionidae</taxon>
        <taxon>Brachionus</taxon>
    </lineage>
</organism>
<gene>
    <name evidence="3" type="ORF">BpHYR1_001400</name>
</gene>
<dbReference type="EMBL" id="REGN01002490">
    <property type="protein sequence ID" value="RNA27794.1"/>
    <property type="molecule type" value="Genomic_DNA"/>
</dbReference>
<feature type="signal peptide" evidence="2">
    <location>
        <begin position="1"/>
        <end position="20"/>
    </location>
</feature>
<dbReference type="AlphaFoldDB" id="A0A3M7RW38"/>
<dbReference type="STRING" id="10195.A0A3M7RW38"/>